<organism evidence="2 3">
    <name type="scientific">Sphingomonas echinoides</name>
    <dbReference type="NCBI Taxonomy" id="59803"/>
    <lineage>
        <taxon>Bacteria</taxon>
        <taxon>Pseudomonadati</taxon>
        <taxon>Pseudomonadota</taxon>
        <taxon>Alphaproteobacteria</taxon>
        <taxon>Sphingomonadales</taxon>
        <taxon>Sphingomonadaceae</taxon>
        <taxon>Sphingomonas</taxon>
    </lineage>
</organism>
<keyword evidence="1" id="KW-0732">Signal</keyword>
<proteinExistence type="predicted"/>
<dbReference type="Proteomes" id="UP001279660">
    <property type="component" value="Unassembled WGS sequence"/>
</dbReference>
<dbReference type="EMBL" id="JAWXXV010000001">
    <property type="protein sequence ID" value="MDX5984127.1"/>
    <property type="molecule type" value="Genomic_DNA"/>
</dbReference>
<comment type="caution">
    <text evidence="2">The sequence shown here is derived from an EMBL/GenBank/DDBJ whole genome shotgun (WGS) entry which is preliminary data.</text>
</comment>
<protein>
    <submittedName>
        <fullName evidence="2">Uncharacterized protein</fullName>
    </submittedName>
</protein>
<evidence type="ECO:0000313" key="2">
    <source>
        <dbReference type="EMBL" id="MDX5984127.1"/>
    </source>
</evidence>
<keyword evidence="3" id="KW-1185">Reference proteome</keyword>
<evidence type="ECO:0000256" key="1">
    <source>
        <dbReference type="SAM" id="SignalP"/>
    </source>
</evidence>
<feature type="chain" id="PRO_5046079557" evidence="1">
    <location>
        <begin position="21"/>
        <end position="90"/>
    </location>
</feature>
<gene>
    <name evidence="2" type="ORF">SIL82_07630</name>
</gene>
<reference evidence="2 3" key="1">
    <citation type="submission" date="2023-11" db="EMBL/GenBank/DDBJ databases">
        <title>MicrobeMod: A computational toolkit for identifying prokaryotic methylation and restriction-modification with nanopore sequencing.</title>
        <authorList>
            <person name="Crits-Christoph A."/>
            <person name="Kang S.C."/>
            <person name="Lee H."/>
            <person name="Ostrov N."/>
        </authorList>
    </citation>
    <scope>NUCLEOTIDE SEQUENCE [LARGE SCALE GENOMIC DNA]</scope>
    <source>
        <strain evidence="2 3">ATCC 14820</strain>
    </source>
</reference>
<feature type="signal peptide" evidence="1">
    <location>
        <begin position="1"/>
        <end position="20"/>
    </location>
</feature>
<sequence>MSLLKYAALSFAIVAAPLSAQSLSDTHEMRWAPVGKIPAVTYHAIKRGCEQRTAPIHLSGKTQLAPAPAAEGCVQVIASADRRDQSKAVD</sequence>
<evidence type="ECO:0000313" key="3">
    <source>
        <dbReference type="Proteomes" id="UP001279660"/>
    </source>
</evidence>
<name>A0ABU4PLV5_9SPHN</name>
<dbReference type="RefSeq" id="WP_010403819.1">
    <property type="nucleotide sequence ID" value="NZ_JAWXXV010000001.1"/>
</dbReference>
<accession>A0ABU4PLV5</accession>